<dbReference type="Proteomes" id="UP001222325">
    <property type="component" value="Unassembled WGS sequence"/>
</dbReference>
<sequence>MNYSEGFAPLPLVWSADMRTKLAITGVSRAWHRVGVEFLYKSVVIRQIGQLPAFVYALETREGLSALVRHFAISCFRPPGYHAMHDAEIKKVFALCANVVDFAYTSKLPSLPRPVDRPNLILPSTITRLEFGPFTDYDAILPLLVQLSPTLRTLSLALPTAYSDDHPRLVFARLESLRLEFGEVGSLFPETYREAGAAEVLAEGATDHGHGGGNPSGSGLFLEALEEDSETGALSPTRLSSLRWYNIPVYKSVDAMSGSVCRVMPNMIGGFKTPKTHYLGPATPKPEPAEALEMRRIELRAPHPEARACLAPLLTHFLRSEARHDLLVCSPSCTEPLTRILVILTTGMMLHVRVRLTDPTQRSATVVGMGYGPEDERRTSAHNNKYYHSISLRFRCATELDRTLPQPDPTFLRPLALRCAYQAPKINAIAMPCPIRSTPAPEQLDGTARSAPRWVSVVSIGIVHLRNE</sequence>
<name>A0AAD6UFB7_9AGAR</name>
<reference evidence="1" key="1">
    <citation type="submission" date="2023-03" db="EMBL/GenBank/DDBJ databases">
        <title>Massive genome expansion in bonnet fungi (Mycena s.s.) driven by repeated elements and novel gene families across ecological guilds.</title>
        <authorList>
            <consortium name="Lawrence Berkeley National Laboratory"/>
            <person name="Harder C.B."/>
            <person name="Miyauchi S."/>
            <person name="Viragh M."/>
            <person name="Kuo A."/>
            <person name="Thoen E."/>
            <person name="Andreopoulos B."/>
            <person name="Lu D."/>
            <person name="Skrede I."/>
            <person name="Drula E."/>
            <person name="Henrissat B."/>
            <person name="Morin E."/>
            <person name="Kohler A."/>
            <person name="Barry K."/>
            <person name="LaButti K."/>
            <person name="Morin E."/>
            <person name="Salamov A."/>
            <person name="Lipzen A."/>
            <person name="Mereny Z."/>
            <person name="Hegedus B."/>
            <person name="Baldrian P."/>
            <person name="Stursova M."/>
            <person name="Weitz H."/>
            <person name="Taylor A."/>
            <person name="Grigoriev I.V."/>
            <person name="Nagy L.G."/>
            <person name="Martin F."/>
            <person name="Kauserud H."/>
        </authorList>
    </citation>
    <scope>NUCLEOTIDE SEQUENCE</scope>
    <source>
        <strain evidence="1">CBHHK173m</strain>
    </source>
</reference>
<dbReference type="EMBL" id="JARJCN010000004">
    <property type="protein sequence ID" value="KAJ7101296.1"/>
    <property type="molecule type" value="Genomic_DNA"/>
</dbReference>
<gene>
    <name evidence="1" type="ORF">B0H15DRAFT_943634</name>
</gene>
<keyword evidence="2" id="KW-1185">Reference proteome</keyword>
<accession>A0AAD6UFB7</accession>
<evidence type="ECO:0000313" key="2">
    <source>
        <dbReference type="Proteomes" id="UP001222325"/>
    </source>
</evidence>
<proteinExistence type="predicted"/>
<protein>
    <submittedName>
        <fullName evidence="1">Uncharacterized protein</fullName>
    </submittedName>
</protein>
<organism evidence="1 2">
    <name type="scientific">Mycena belliarum</name>
    <dbReference type="NCBI Taxonomy" id="1033014"/>
    <lineage>
        <taxon>Eukaryota</taxon>
        <taxon>Fungi</taxon>
        <taxon>Dikarya</taxon>
        <taxon>Basidiomycota</taxon>
        <taxon>Agaricomycotina</taxon>
        <taxon>Agaricomycetes</taxon>
        <taxon>Agaricomycetidae</taxon>
        <taxon>Agaricales</taxon>
        <taxon>Marasmiineae</taxon>
        <taxon>Mycenaceae</taxon>
        <taxon>Mycena</taxon>
    </lineage>
</organism>
<comment type="caution">
    <text evidence="1">The sequence shown here is derived from an EMBL/GenBank/DDBJ whole genome shotgun (WGS) entry which is preliminary data.</text>
</comment>
<dbReference type="AlphaFoldDB" id="A0AAD6UFB7"/>
<evidence type="ECO:0000313" key="1">
    <source>
        <dbReference type="EMBL" id="KAJ7101296.1"/>
    </source>
</evidence>